<dbReference type="SUPFAM" id="SSF103473">
    <property type="entry name" value="MFS general substrate transporter"/>
    <property type="match status" value="1"/>
</dbReference>
<accession>A0A1L7XKY3</accession>
<dbReference type="AlphaFoldDB" id="A0A1L7XKY3"/>
<evidence type="ECO:0000256" key="2">
    <source>
        <dbReference type="ARBA" id="ARBA00010992"/>
    </source>
</evidence>
<dbReference type="InterPro" id="IPR005828">
    <property type="entry name" value="MFS_sugar_transport-like"/>
</dbReference>
<dbReference type="Gene3D" id="1.20.1250.20">
    <property type="entry name" value="MFS general substrate transporter like domains"/>
    <property type="match status" value="1"/>
</dbReference>
<keyword evidence="6 9" id="KW-0472">Membrane</keyword>
<dbReference type="InterPro" id="IPR005829">
    <property type="entry name" value="Sugar_transporter_CS"/>
</dbReference>
<gene>
    <name evidence="11" type="ORF">PAC_15620</name>
</gene>
<dbReference type="InterPro" id="IPR036259">
    <property type="entry name" value="MFS_trans_sf"/>
</dbReference>
<evidence type="ECO:0000256" key="5">
    <source>
        <dbReference type="ARBA" id="ARBA00022989"/>
    </source>
</evidence>
<keyword evidence="3 7" id="KW-0813">Transport</keyword>
<proteinExistence type="inferred from homology"/>
<keyword evidence="4 9" id="KW-0812">Transmembrane</keyword>
<dbReference type="InterPro" id="IPR050360">
    <property type="entry name" value="MFS_Sugar_Transporters"/>
</dbReference>
<evidence type="ECO:0000256" key="6">
    <source>
        <dbReference type="ARBA" id="ARBA00023136"/>
    </source>
</evidence>
<feature type="region of interest" description="Disordered" evidence="8">
    <location>
        <begin position="1"/>
        <end position="30"/>
    </location>
</feature>
<dbReference type="PANTHER" id="PTHR48022:SF39">
    <property type="entry name" value="MONOSACCHARIDE TRANSPORTER, PUTATIVE-RELATED"/>
    <property type="match status" value="1"/>
</dbReference>
<feature type="transmembrane region" description="Helical" evidence="9">
    <location>
        <begin position="197"/>
        <end position="219"/>
    </location>
</feature>
<dbReference type="NCBIfam" id="TIGR00879">
    <property type="entry name" value="SP"/>
    <property type="match status" value="1"/>
</dbReference>
<feature type="region of interest" description="Disordered" evidence="8">
    <location>
        <begin position="560"/>
        <end position="608"/>
    </location>
</feature>
<evidence type="ECO:0000313" key="11">
    <source>
        <dbReference type="EMBL" id="CZR65720.1"/>
    </source>
</evidence>
<dbReference type="PROSITE" id="PS00217">
    <property type="entry name" value="SUGAR_TRANSPORT_2"/>
    <property type="match status" value="1"/>
</dbReference>
<feature type="transmembrane region" description="Helical" evidence="9">
    <location>
        <begin position="110"/>
        <end position="130"/>
    </location>
</feature>
<feature type="transmembrane region" description="Helical" evidence="9">
    <location>
        <begin position="46"/>
        <end position="69"/>
    </location>
</feature>
<dbReference type="GO" id="GO:0016020">
    <property type="term" value="C:membrane"/>
    <property type="evidence" value="ECO:0007669"/>
    <property type="project" value="UniProtKB-SubCell"/>
</dbReference>
<evidence type="ECO:0000259" key="10">
    <source>
        <dbReference type="PROSITE" id="PS50850"/>
    </source>
</evidence>
<dbReference type="PROSITE" id="PS50850">
    <property type="entry name" value="MFS"/>
    <property type="match status" value="1"/>
</dbReference>
<organism evidence="11 12">
    <name type="scientific">Phialocephala subalpina</name>
    <dbReference type="NCBI Taxonomy" id="576137"/>
    <lineage>
        <taxon>Eukaryota</taxon>
        <taxon>Fungi</taxon>
        <taxon>Dikarya</taxon>
        <taxon>Ascomycota</taxon>
        <taxon>Pezizomycotina</taxon>
        <taxon>Leotiomycetes</taxon>
        <taxon>Helotiales</taxon>
        <taxon>Mollisiaceae</taxon>
        <taxon>Phialocephala</taxon>
        <taxon>Phialocephala fortinii species complex</taxon>
    </lineage>
</organism>
<comment type="subcellular location">
    <subcellularLocation>
        <location evidence="1">Membrane</location>
        <topology evidence="1">Multi-pass membrane protein</topology>
    </subcellularLocation>
</comment>
<comment type="similarity">
    <text evidence="2 7">Belongs to the major facilitator superfamily. Sugar transporter (TC 2.A.1.1) family.</text>
</comment>
<feature type="transmembrane region" description="Helical" evidence="9">
    <location>
        <begin position="350"/>
        <end position="370"/>
    </location>
</feature>
<dbReference type="CDD" id="cd17356">
    <property type="entry name" value="MFS_HXT"/>
    <property type="match status" value="1"/>
</dbReference>
<keyword evidence="5 9" id="KW-1133">Transmembrane helix</keyword>
<dbReference type="PRINTS" id="PR00171">
    <property type="entry name" value="SUGRTRNSPORT"/>
</dbReference>
<evidence type="ECO:0000256" key="1">
    <source>
        <dbReference type="ARBA" id="ARBA00004141"/>
    </source>
</evidence>
<feature type="transmembrane region" description="Helical" evidence="9">
    <location>
        <begin position="453"/>
        <end position="477"/>
    </location>
</feature>
<evidence type="ECO:0000256" key="3">
    <source>
        <dbReference type="ARBA" id="ARBA00022448"/>
    </source>
</evidence>
<feature type="transmembrane region" description="Helical" evidence="9">
    <location>
        <begin position="483"/>
        <end position="504"/>
    </location>
</feature>
<evidence type="ECO:0000256" key="8">
    <source>
        <dbReference type="SAM" id="MobiDB-lite"/>
    </source>
</evidence>
<feature type="compositionally biased region" description="Polar residues" evidence="8">
    <location>
        <begin position="579"/>
        <end position="601"/>
    </location>
</feature>
<dbReference type="EMBL" id="FJOG01000032">
    <property type="protein sequence ID" value="CZR65720.1"/>
    <property type="molecule type" value="Genomic_DNA"/>
</dbReference>
<dbReference type="FunFam" id="1.20.1250.20:FF:000044">
    <property type="entry name" value="Hexose transporter Hxt3p"/>
    <property type="match status" value="1"/>
</dbReference>
<dbReference type="InterPro" id="IPR020846">
    <property type="entry name" value="MFS_dom"/>
</dbReference>
<evidence type="ECO:0000256" key="9">
    <source>
        <dbReference type="SAM" id="Phobius"/>
    </source>
</evidence>
<feature type="compositionally biased region" description="Polar residues" evidence="8">
    <location>
        <begin position="11"/>
        <end position="30"/>
    </location>
</feature>
<feature type="transmembrane region" description="Helical" evidence="9">
    <location>
        <begin position="137"/>
        <end position="156"/>
    </location>
</feature>
<protein>
    <submittedName>
        <fullName evidence="11">Probable low-affinity hexose transporter HXT3</fullName>
    </submittedName>
</protein>
<feature type="transmembrane region" description="Helical" evidence="9">
    <location>
        <begin position="382"/>
        <end position="403"/>
    </location>
</feature>
<feature type="transmembrane region" description="Helical" evidence="9">
    <location>
        <begin position="316"/>
        <end position="338"/>
    </location>
</feature>
<keyword evidence="12" id="KW-1185">Reference proteome</keyword>
<reference evidence="11 12" key="1">
    <citation type="submission" date="2016-03" db="EMBL/GenBank/DDBJ databases">
        <authorList>
            <person name="Ploux O."/>
        </authorList>
    </citation>
    <scope>NUCLEOTIDE SEQUENCE [LARGE SCALE GENOMIC DNA]</scope>
    <source>
        <strain evidence="11 12">UAMH 11012</strain>
    </source>
</reference>
<dbReference type="OrthoDB" id="2241241at2759"/>
<dbReference type="InterPro" id="IPR003663">
    <property type="entry name" value="Sugar/inositol_transpt"/>
</dbReference>
<feature type="transmembrane region" description="Helical" evidence="9">
    <location>
        <begin position="415"/>
        <end position="441"/>
    </location>
</feature>
<sequence length="608" mass="66583">MRFLKSHNAEHSNTSTAVPSEDNSVDLPTNGNGIAEKSGAGIGGKIPGVTLSTVFMAILVAMGGFIFGYDTGQISGFLEMPVFLERFGEHVAVSKEAPTGYAFSNVRSGLIVALLSIGTLFGCLIAGPLANIFGRKWSVPPWCLIFCVGVVIQMAVQSGEWVGIVVGRWVAGLGVGALSVLVPLYMSETSPVRVRGAVVSCYQLFITLGILVADCINFGTEKRTDTGSYRIPMGIGFIWALILGIGIMFLPESPRHDWNRGRPDRARTTMAKFYGLAEHHPIIDKETNEIEKVRLASSGDHPWYEAITGPRMFYRVALAMTLQMLQQLTGANYFFYYGTKIFKGVGIQNSYVTAMILGGVNFGATIFGVWMARHFRRRESLYIAALWQFICFMIFASVGQFLFKDAAEGSSTAKTAGMVMIIFACFFIVGFATTWGPLVWACIGEMFPYKYRAVGMGLATSANWFWNFMLAFFTPLITGDIQYAYGYVFAGCNLAGFVVVYFFLMESSGRTLEEVDAMYLLHVNPMKSAKYTFDEETKATLGKDINTDAMDLRKRGRGFTKAEEGDQGGVLHDEGRPATVSQNGENDVHDVSNSNYPMTSSGGSGEDK</sequence>
<evidence type="ECO:0000256" key="4">
    <source>
        <dbReference type="ARBA" id="ARBA00022692"/>
    </source>
</evidence>
<feature type="transmembrane region" description="Helical" evidence="9">
    <location>
        <begin position="162"/>
        <end position="185"/>
    </location>
</feature>
<dbReference type="Pfam" id="PF00083">
    <property type="entry name" value="Sugar_tr"/>
    <property type="match status" value="1"/>
</dbReference>
<dbReference type="PANTHER" id="PTHR48022">
    <property type="entry name" value="PLASTIDIC GLUCOSE TRANSPORTER 4"/>
    <property type="match status" value="1"/>
</dbReference>
<dbReference type="GO" id="GO:0005351">
    <property type="term" value="F:carbohydrate:proton symporter activity"/>
    <property type="evidence" value="ECO:0007669"/>
    <property type="project" value="TreeGrafter"/>
</dbReference>
<evidence type="ECO:0000313" key="12">
    <source>
        <dbReference type="Proteomes" id="UP000184330"/>
    </source>
</evidence>
<evidence type="ECO:0000256" key="7">
    <source>
        <dbReference type="RuleBase" id="RU003346"/>
    </source>
</evidence>
<feature type="transmembrane region" description="Helical" evidence="9">
    <location>
        <begin position="231"/>
        <end position="250"/>
    </location>
</feature>
<name>A0A1L7XKY3_9HELO</name>
<dbReference type="Proteomes" id="UP000184330">
    <property type="component" value="Unassembled WGS sequence"/>
</dbReference>
<feature type="domain" description="Major facilitator superfamily (MFS) profile" evidence="10">
    <location>
        <begin position="56"/>
        <end position="508"/>
    </location>
</feature>